<accession>A0A9E7HZG8</accession>
<evidence type="ECO:0000256" key="1">
    <source>
        <dbReference type="SAM" id="MobiDB-lite"/>
    </source>
</evidence>
<name>A0A9E7HZG8_9LILI</name>
<proteinExistence type="predicted"/>
<gene>
    <name evidence="2" type="ORF">MUK42_25753</name>
</gene>
<feature type="region of interest" description="Disordered" evidence="1">
    <location>
        <begin position="1"/>
        <end position="42"/>
    </location>
</feature>
<reference evidence="2" key="1">
    <citation type="submission" date="2022-05" db="EMBL/GenBank/DDBJ databases">
        <title>The Musa troglodytarum L. genome provides insights into the mechanism of non-climacteric behaviour and enrichment of carotenoids.</title>
        <authorList>
            <person name="Wang J."/>
        </authorList>
    </citation>
    <scope>NUCLEOTIDE SEQUENCE</scope>
    <source>
        <tissue evidence="2">Leaf</tissue>
    </source>
</reference>
<keyword evidence="3" id="KW-1185">Reference proteome</keyword>
<protein>
    <submittedName>
        <fullName evidence="2">Uncharacterized protein</fullName>
    </submittedName>
</protein>
<dbReference type="EMBL" id="CP097510">
    <property type="protein sequence ID" value="URE39838.1"/>
    <property type="molecule type" value="Genomic_DNA"/>
</dbReference>
<sequence>MGDAAHLFGRSAIASGPVEEPRNRVQHNPGGDPGGNDGVGLNHNRIWEAAAGDEGGVAAVERELQPDLRSDTQRRGSKASIDTPSSTKCLWEPLPACK</sequence>
<evidence type="ECO:0000313" key="3">
    <source>
        <dbReference type="Proteomes" id="UP001055439"/>
    </source>
</evidence>
<feature type="region of interest" description="Disordered" evidence="1">
    <location>
        <begin position="64"/>
        <end position="98"/>
    </location>
</feature>
<dbReference type="AlphaFoldDB" id="A0A9E7HZG8"/>
<evidence type="ECO:0000313" key="2">
    <source>
        <dbReference type="EMBL" id="URE39838.1"/>
    </source>
</evidence>
<dbReference type="Proteomes" id="UP001055439">
    <property type="component" value="Chromosome 8"/>
</dbReference>
<feature type="compositionally biased region" description="Basic and acidic residues" evidence="1">
    <location>
        <begin position="64"/>
        <end position="74"/>
    </location>
</feature>
<organism evidence="2 3">
    <name type="scientific">Musa troglodytarum</name>
    <name type="common">fe'i banana</name>
    <dbReference type="NCBI Taxonomy" id="320322"/>
    <lineage>
        <taxon>Eukaryota</taxon>
        <taxon>Viridiplantae</taxon>
        <taxon>Streptophyta</taxon>
        <taxon>Embryophyta</taxon>
        <taxon>Tracheophyta</taxon>
        <taxon>Spermatophyta</taxon>
        <taxon>Magnoliopsida</taxon>
        <taxon>Liliopsida</taxon>
        <taxon>Zingiberales</taxon>
        <taxon>Musaceae</taxon>
        <taxon>Musa</taxon>
    </lineage>
</organism>